<name>A0A835A5Q5_9POAL</name>
<dbReference type="EMBL" id="JACEFO010002629">
    <property type="protein sequence ID" value="KAF8653006.1"/>
    <property type="molecule type" value="Genomic_DNA"/>
</dbReference>
<evidence type="ECO:0000313" key="6">
    <source>
        <dbReference type="Proteomes" id="UP000636709"/>
    </source>
</evidence>
<dbReference type="AlphaFoldDB" id="A0A835A5Q5"/>
<feature type="domain" description="Tr-type G" evidence="4">
    <location>
        <begin position="67"/>
        <end position="140"/>
    </location>
</feature>
<keyword evidence="1" id="KW-0963">Cytoplasm</keyword>
<evidence type="ECO:0000313" key="5">
    <source>
        <dbReference type="EMBL" id="KAF8653006.1"/>
    </source>
</evidence>
<comment type="caution">
    <text evidence="5">The sequence shown here is derived from an EMBL/GenBank/DDBJ whole genome shotgun (WGS) entry which is preliminary data.</text>
</comment>
<dbReference type="InterPro" id="IPR000795">
    <property type="entry name" value="T_Tr_GTP-bd_dom"/>
</dbReference>
<organism evidence="5 6">
    <name type="scientific">Digitaria exilis</name>
    <dbReference type="NCBI Taxonomy" id="1010633"/>
    <lineage>
        <taxon>Eukaryota</taxon>
        <taxon>Viridiplantae</taxon>
        <taxon>Streptophyta</taxon>
        <taxon>Embryophyta</taxon>
        <taxon>Tracheophyta</taxon>
        <taxon>Spermatophyta</taxon>
        <taxon>Magnoliopsida</taxon>
        <taxon>Liliopsida</taxon>
        <taxon>Poales</taxon>
        <taxon>Poaceae</taxon>
        <taxon>PACMAD clade</taxon>
        <taxon>Panicoideae</taxon>
        <taxon>Panicodae</taxon>
        <taxon>Paniceae</taxon>
        <taxon>Anthephorinae</taxon>
        <taxon>Digitaria</taxon>
    </lineage>
</organism>
<dbReference type="Proteomes" id="UP000636709">
    <property type="component" value="Unassembled WGS sequence"/>
</dbReference>
<sequence>MYASSPLVAMKAVLIESLMGASGVAKEVSPALPQEDFIEAESLNISLQYEMSNDSLKSYKGDKDEDEGEFLINLIEAPGHTDLIAEATDTLCIADGALVVVDCGEELHPKSVFSLALKERIKPIICLRMPDSLDSEVEMVNMFTRVCSKLSRKLMN</sequence>
<dbReference type="OrthoDB" id="364892at2759"/>
<dbReference type="GO" id="GO:0005829">
    <property type="term" value="C:cytosol"/>
    <property type="evidence" value="ECO:0007669"/>
    <property type="project" value="TreeGrafter"/>
</dbReference>
<dbReference type="PANTHER" id="PTHR42908">
    <property type="entry name" value="TRANSLATION ELONGATION FACTOR-RELATED"/>
    <property type="match status" value="1"/>
</dbReference>
<keyword evidence="3" id="KW-0648">Protein biosynthesis</keyword>
<dbReference type="GO" id="GO:1990904">
    <property type="term" value="C:ribonucleoprotein complex"/>
    <property type="evidence" value="ECO:0007669"/>
    <property type="project" value="TreeGrafter"/>
</dbReference>
<dbReference type="GO" id="GO:0043022">
    <property type="term" value="F:ribosome binding"/>
    <property type="evidence" value="ECO:0007669"/>
    <property type="project" value="TreeGrafter"/>
</dbReference>
<reference evidence="5" key="1">
    <citation type="submission" date="2020-07" db="EMBL/GenBank/DDBJ databases">
        <title>Genome sequence and genetic diversity analysis of an under-domesticated orphan crop, white fonio (Digitaria exilis).</title>
        <authorList>
            <person name="Bennetzen J.L."/>
            <person name="Chen S."/>
            <person name="Ma X."/>
            <person name="Wang X."/>
            <person name="Yssel A.E.J."/>
            <person name="Chaluvadi S.R."/>
            <person name="Johnson M."/>
            <person name="Gangashetty P."/>
            <person name="Hamidou F."/>
            <person name="Sanogo M.D."/>
            <person name="Zwaenepoel A."/>
            <person name="Wallace J."/>
            <person name="Van De Peer Y."/>
            <person name="Van Deynze A."/>
        </authorList>
    </citation>
    <scope>NUCLEOTIDE SEQUENCE</scope>
    <source>
        <tissue evidence="5">Leaves</tissue>
    </source>
</reference>
<evidence type="ECO:0000256" key="3">
    <source>
        <dbReference type="ARBA" id="ARBA00022917"/>
    </source>
</evidence>
<dbReference type="PANTHER" id="PTHR42908:SF10">
    <property type="entry name" value="EUKARYOTIC TRANSLATION ELONGATION FACTOR 2"/>
    <property type="match status" value="1"/>
</dbReference>
<dbReference type="GO" id="GO:0003924">
    <property type="term" value="F:GTPase activity"/>
    <property type="evidence" value="ECO:0007669"/>
    <property type="project" value="InterPro"/>
</dbReference>
<dbReference type="GO" id="GO:0005525">
    <property type="term" value="F:GTP binding"/>
    <property type="evidence" value="ECO:0007669"/>
    <property type="project" value="InterPro"/>
</dbReference>
<dbReference type="Pfam" id="PF00009">
    <property type="entry name" value="GTP_EFTU"/>
    <property type="match status" value="1"/>
</dbReference>
<accession>A0A835A5Q5</accession>
<protein>
    <recommendedName>
        <fullName evidence="4">Tr-type G domain-containing protein</fullName>
    </recommendedName>
</protein>
<dbReference type="GO" id="GO:0003746">
    <property type="term" value="F:translation elongation factor activity"/>
    <property type="evidence" value="ECO:0007669"/>
    <property type="project" value="UniProtKB-KW"/>
</dbReference>
<gene>
    <name evidence="5" type="ORF">HU200_062441</name>
</gene>
<evidence type="ECO:0000256" key="1">
    <source>
        <dbReference type="ARBA" id="ARBA00022490"/>
    </source>
</evidence>
<keyword evidence="6" id="KW-1185">Reference proteome</keyword>
<dbReference type="InterPro" id="IPR027417">
    <property type="entry name" value="P-loop_NTPase"/>
</dbReference>
<keyword evidence="2" id="KW-0251">Elongation factor</keyword>
<evidence type="ECO:0000259" key="4">
    <source>
        <dbReference type="Pfam" id="PF00009"/>
    </source>
</evidence>
<dbReference type="SUPFAM" id="SSF52540">
    <property type="entry name" value="P-loop containing nucleoside triphosphate hydrolases"/>
    <property type="match status" value="1"/>
</dbReference>
<proteinExistence type="predicted"/>
<dbReference type="Gene3D" id="3.40.50.300">
    <property type="entry name" value="P-loop containing nucleotide triphosphate hydrolases"/>
    <property type="match status" value="1"/>
</dbReference>
<evidence type="ECO:0000256" key="2">
    <source>
        <dbReference type="ARBA" id="ARBA00022768"/>
    </source>
</evidence>